<dbReference type="HOGENOM" id="CLU_005854_7_3_12"/>
<dbReference type="GO" id="GO:0000166">
    <property type="term" value="F:nucleotide binding"/>
    <property type="evidence" value="ECO:0007669"/>
    <property type="project" value="UniProtKB-KW"/>
</dbReference>
<dbReference type="GO" id="GO:0009166">
    <property type="term" value="P:nucleotide catabolic process"/>
    <property type="evidence" value="ECO:0007669"/>
    <property type="project" value="InterPro"/>
</dbReference>
<dbReference type="STRING" id="906968.Trebr_2434"/>
<dbReference type="InterPro" id="IPR008334">
    <property type="entry name" value="5'-Nucleotdase_C"/>
</dbReference>
<dbReference type="InterPro" id="IPR006179">
    <property type="entry name" value="5_nucleotidase/apyrase"/>
</dbReference>
<protein>
    <submittedName>
        <fullName evidence="5">5'-nucleotidase</fullName>
        <ecNumber evidence="5">3.1.3.5</ecNumber>
    </submittedName>
</protein>
<dbReference type="KEGG" id="tbe:Trebr_2434"/>
<dbReference type="PROSITE" id="PS51257">
    <property type="entry name" value="PROKAR_LIPOPROTEIN"/>
    <property type="match status" value="1"/>
</dbReference>
<evidence type="ECO:0000313" key="5">
    <source>
        <dbReference type="EMBL" id="AEE17841.1"/>
    </source>
</evidence>
<dbReference type="EC" id="3.1.3.5" evidence="5"/>
<organism evidence="5 6">
    <name type="scientific">Treponema brennaborense (strain DSM 12168 / CIP 105900 / DD5/3)</name>
    <dbReference type="NCBI Taxonomy" id="906968"/>
    <lineage>
        <taxon>Bacteria</taxon>
        <taxon>Pseudomonadati</taxon>
        <taxon>Spirochaetota</taxon>
        <taxon>Spirochaetia</taxon>
        <taxon>Spirochaetales</taxon>
        <taxon>Treponemataceae</taxon>
        <taxon>Treponema</taxon>
    </lineage>
</organism>
<dbReference type="Gene3D" id="3.60.21.10">
    <property type="match status" value="1"/>
</dbReference>
<sequence>MKRFMSAVAVAAALLLLAGCAGTKPVAREAGKTYQLVVLHTNDHHGTTLSKDGIAGLAERATFVKSVRAEAQNVLVLDAGDINTGSALSNMFAAEPDIKAYNMIGYDAVAFGNHEFDGSLAKLTAQMALSDFEWISANVKKANGKTLAAPYIVKDFDGFRVGVVGLTTLRTLVIASPDKSLTFEDEIAAARTAVAELINKEKADVIIALGHLGSVEETESQNTSLKLAEAIPEFDLIIDGHSHTKFEEPLYVNGTPIVSANEWGKFMGEGTFSIVDGDVVSFDWKPVEIKTSAFPPDAEVAAMLQPYVDEANASLKKVVMTTTEKFEFGNRLSRYREIALGDLTCDATVAYLASTGVAADFAFHNGGNIRAELPAGDVTKENIMTVLPFENYVYVLTLNGSDVVDLFNFIGSIKQGAGAFAQMSKEVRYTITYDASGNGTVSGVTINGKAIDPAKTYRVATNDYLAGGGDGYTVLTRSIDTYNTSMLLSDVVIDYVQTLPQPVAPATDGRITIVGGVEP</sequence>
<evidence type="ECO:0000259" key="3">
    <source>
        <dbReference type="Pfam" id="PF00149"/>
    </source>
</evidence>
<dbReference type="RefSeq" id="WP_013759542.1">
    <property type="nucleotide sequence ID" value="NC_015500.1"/>
</dbReference>
<proteinExistence type="inferred from homology"/>
<keyword evidence="2 5" id="KW-0378">Hydrolase</keyword>
<feature type="domain" description="5'-Nucleotidase C-terminal" evidence="4">
    <location>
        <begin position="321"/>
        <end position="476"/>
    </location>
</feature>
<dbReference type="InterPro" id="IPR004843">
    <property type="entry name" value="Calcineurin-like_PHP"/>
</dbReference>
<dbReference type="Pfam" id="PF02872">
    <property type="entry name" value="5_nucleotid_C"/>
    <property type="match status" value="1"/>
</dbReference>
<name>F4LMV1_TREBD</name>
<comment type="similarity">
    <text evidence="2">Belongs to the 5'-nucleotidase family.</text>
</comment>
<dbReference type="PANTHER" id="PTHR11575">
    <property type="entry name" value="5'-NUCLEOTIDASE-RELATED"/>
    <property type="match status" value="1"/>
</dbReference>
<dbReference type="SUPFAM" id="SSF56300">
    <property type="entry name" value="Metallo-dependent phosphatases"/>
    <property type="match status" value="1"/>
</dbReference>
<dbReference type="InterPro" id="IPR029052">
    <property type="entry name" value="Metallo-depent_PP-like"/>
</dbReference>
<evidence type="ECO:0000256" key="1">
    <source>
        <dbReference type="ARBA" id="ARBA00022729"/>
    </source>
</evidence>
<dbReference type="Gene3D" id="3.90.780.10">
    <property type="entry name" value="5'-Nucleotidase, C-terminal domain"/>
    <property type="match status" value="1"/>
</dbReference>
<dbReference type="PANTHER" id="PTHR11575:SF24">
    <property type="entry name" value="5'-NUCLEOTIDASE"/>
    <property type="match status" value="1"/>
</dbReference>
<dbReference type="PRINTS" id="PR01607">
    <property type="entry name" value="APYRASEFAMLY"/>
</dbReference>
<keyword evidence="1 2" id="KW-0732">Signal</keyword>
<feature type="chain" id="PRO_5005129498" evidence="2">
    <location>
        <begin position="24"/>
        <end position="519"/>
    </location>
</feature>
<evidence type="ECO:0000256" key="2">
    <source>
        <dbReference type="RuleBase" id="RU362119"/>
    </source>
</evidence>
<evidence type="ECO:0000259" key="4">
    <source>
        <dbReference type="Pfam" id="PF02872"/>
    </source>
</evidence>
<dbReference type="eggNOG" id="COG0737">
    <property type="taxonomic scope" value="Bacteria"/>
</dbReference>
<dbReference type="GO" id="GO:0008253">
    <property type="term" value="F:5'-nucleotidase activity"/>
    <property type="evidence" value="ECO:0007669"/>
    <property type="project" value="UniProtKB-EC"/>
</dbReference>
<accession>F4LMV1</accession>
<feature type="domain" description="Calcineurin-like phosphoesterase" evidence="3">
    <location>
        <begin position="37"/>
        <end position="244"/>
    </location>
</feature>
<dbReference type="GO" id="GO:0030288">
    <property type="term" value="C:outer membrane-bounded periplasmic space"/>
    <property type="evidence" value="ECO:0007669"/>
    <property type="project" value="TreeGrafter"/>
</dbReference>
<reference evidence="6" key="1">
    <citation type="submission" date="2011-04" db="EMBL/GenBank/DDBJ databases">
        <title>The complete genome of Treponema brennaborense DSM 12168.</title>
        <authorList>
            <person name="Lucas S."/>
            <person name="Han J."/>
            <person name="Lapidus A."/>
            <person name="Bruce D."/>
            <person name="Goodwin L."/>
            <person name="Pitluck S."/>
            <person name="Peters L."/>
            <person name="Kyrpides N."/>
            <person name="Mavromatis K."/>
            <person name="Ivanova N."/>
            <person name="Mikhailova N."/>
            <person name="Pagani I."/>
            <person name="Teshima H."/>
            <person name="Detter J.C."/>
            <person name="Tapia R."/>
            <person name="Han C."/>
            <person name="Land M."/>
            <person name="Hauser L."/>
            <person name="Markowitz V."/>
            <person name="Cheng J.-F."/>
            <person name="Hugenholtz P."/>
            <person name="Woyke T."/>
            <person name="Wu D."/>
            <person name="Gronow S."/>
            <person name="Wellnitz S."/>
            <person name="Brambilla E."/>
            <person name="Klenk H.-P."/>
            <person name="Eisen J.A."/>
        </authorList>
    </citation>
    <scope>NUCLEOTIDE SEQUENCE [LARGE SCALE GENOMIC DNA]</scope>
    <source>
        <strain evidence="6">DSM 12168 / CIP 105900 / DD5/3</strain>
    </source>
</reference>
<dbReference type="OrthoDB" id="9800780at2"/>
<dbReference type="Pfam" id="PF00149">
    <property type="entry name" value="Metallophos"/>
    <property type="match status" value="1"/>
</dbReference>
<gene>
    <name evidence="5" type="ordered locus">Trebr_2434</name>
</gene>
<dbReference type="SUPFAM" id="SSF55816">
    <property type="entry name" value="5'-nucleotidase (syn. UDP-sugar hydrolase), C-terminal domain"/>
    <property type="match status" value="1"/>
</dbReference>
<dbReference type="CDD" id="cd00845">
    <property type="entry name" value="MPP_UshA_N_like"/>
    <property type="match status" value="1"/>
</dbReference>
<keyword evidence="6" id="KW-1185">Reference proteome</keyword>
<dbReference type="Proteomes" id="UP000006546">
    <property type="component" value="Chromosome"/>
</dbReference>
<keyword evidence="2" id="KW-0547">Nucleotide-binding</keyword>
<dbReference type="InterPro" id="IPR036907">
    <property type="entry name" value="5'-Nucleotdase_C_sf"/>
</dbReference>
<feature type="signal peptide" evidence="2">
    <location>
        <begin position="1"/>
        <end position="23"/>
    </location>
</feature>
<evidence type="ECO:0000313" key="6">
    <source>
        <dbReference type="Proteomes" id="UP000006546"/>
    </source>
</evidence>
<dbReference type="AlphaFoldDB" id="F4LMV1"/>
<dbReference type="EMBL" id="CP002696">
    <property type="protein sequence ID" value="AEE17841.1"/>
    <property type="molecule type" value="Genomic_DNA"/>
</dbReference>